<keyword evidence="6" id="KW-1185">Reference proteome</keyword>
<keyword evidence="5" id="KW-0407">Ion channel</keyword>
<dbReference type="SUPFAM" id="SSF81324">
    <property type="entry name" value="Voltage-gated potassium channels"/>
    <property type="match status" value="1"/>
</dbReference>
<name>A0AAW9RXB4_9BACT</name>
<comment type="caution">
    <text evidence="5">The sequence shown here is derived from an EMBL/GenBank/DDBJ whole genome shotgun (WGS) entry which is preliminary data.</text>
</comment>
<dbReference type="InterPro" id="IPR036291">
    <property type="entry name" value="NAD(P)-bd_dom_sf"/>
</dbReference>
<evidence type="ECO:0000313" key="6">
    <source>
        <dbReference type="Proteomes" id="UP001403385"/>
    </source>
</evidence>
<gene>
    <name evidence="5" type="ORF">AAG747_16560</name>
</gene>
<reference evidence="5 6" key="1">
    <citation type="submission" date="2024-04" db="EMBL/GenBank/DDBJ databases">
        <title>Novel genus in family Flammeovirgaceae.</title>
        <authorList>
            <person name="Nguyen T.H."/>
            <person name="Vuong T.Q."/>
            <person name="Le H."/>
            <person name="Kim S.-G."/>
        </authorList>
    </citation>
    <scope>NUCLEOTIDE SEQUENCE [LARGE SCALE GENOMIC DNA]</scope>
    <source>
        <strain evidence="5 6">JCM 23209</strain>
    </source>
</reference>
<dbReference type="InterPro" id="IPR036721">
    <property type="entry name" value="RCK_C_sf"/>
</dbReference>
<dbReference type="RefSeq" id="WP_346822316.1">
    <property type="nucleotide sequence ID" value="NZ_JBDKWZ010000009.1"/>
</dbReference>
<dbReference type="InterPro" id="IPR050721">
    <property type="entry name" value="Trk_Ktr_HKT_K-transport"/>
</dbReference>
<dbReference type="GO" id="GO:0008324">
    <property type="term" value="F:monoatomic cation transmembrane transporter activity"/>
    <property type="evidence" value="ECO:0007669"/>
    <property type="project" value="InterPro"/>
</dbReference>
<dbReference type="SUPFAM" id="SSF116726">
    <property type="entry name" value="TrkA C-terminal domain-like"/>
    <property type="match status" value="1"/>
</dbReference>
<dbReference type="InterPro" id="IPR006037">
    <property type="entry name" value="RCK_C"/>
</dbReference>
<keyword evidence="2" id="KW-1133">Transmembrane helix</keyword>
<dbReference type="Pfam" id="PF02254">
    <property type="entry name" value="TrkA_N"/>
    <property type="match status" value="1"/>
</dbReference>
<dbReference type="Gene3D" id="3.40.50.720">
    <property type="entry name" value="NAD(P)-binding Rossmann-like Domain"/>
    <property type="match status" value="1"/>
</dbReference>
<evidence type="ECO:0000256" key="2">
    <source>
        <dbReference type="SAM" id="Phobius"/>
    </source>
</evidence>
<feature type="domain" description="RCK C-terminal" evidence="4">
    <location>
        <begin position="253"/>
        <end position="340"/>
    </location>
</feature>
<keyword evidence="5" id="KW-0406">Ion transport</keyword>
<keyword evidence="2" id="KW-0472">Membrane</keyword>
<dbReference type="GO" id="GO:0006813">
    <property type="term" value="P:potassium ion transport"/>
    <property type="evidence" value="ECO:0007669"/>
    <property type="project" value="InterPro"/>
</dbReference>
<dbReference type="InterPro" id="IPR013099">
    <property type="entry name" value="K_chnl_dom"/>
</dbReference>
<dbReference type="PROSITE" id="PS51201">
    <property type="entry name" value="RCK_N"/>
    <property type="match status" value="1"/>
</dbReference>
<dbReference type="Pfam" id="PF07885">
    <property type="entry name" value="Ion_trans_2"/>
    <property type="match status" value="1"/>
</dbReference>
<dbReference type="AlphaFoldDB" id="A0AAW9RXB4"/>
<dbReference type="PROSITE" id="PS51202">
    <property type="entry name" value="RCK_C"/>
    <property type="match status" value="1"/>
</dbReference>
<organism evidence="5 6">
    <name type="scientific">Rapidithrix thailandica</name>
    <dbReference type="NCBI Taxonomy" id="413964"/>
    <lineage>
        <taxon>Bacteria</taxon>
        <taxon>Pseudomonadati</taxon>
        <taxon>Bacteroidota</taxon>
        <taxon>Cytophagia</taxon>
        <taxon>Cytophagales</taxon>
        <taxon>Flammeovirgaceae</taxon>
        <taxon>Rapidithrix</taxon>
    </lineage>
</organism>
<evidence type="ECO:0000259" key="4">
    <source>
        <dbReference type="PROSITE" id="PS51202"/>
    </source>
</evidence>
<accession>A0AAW9RXB4</accession>
<evidence type="ECO:0000259" key="3">
    <source>
        <dbReference type="PROSITE" id="PS51201"/>
    </source>
</evidence>
<proteinExistence type="predicted"/>
<feature type="domain" description="RCK N-terminal" evidence="3">
    <location>
        <begin position="112"/>
        <end position="236"/>
    </location>
</feature>
<feature type="transmembrane region" description="Helical" evidence="2">
    <location>
        <begin position="12"/>
        <end position="30"/>
    </location>
</feature>
<dbReference type="SUPFAM" id="SSF51735">
    <property type="entry name" value="NAD(P)-binding Rossmann-fold domains"/>
    <property type="match status" value="1"/>
</dbReference>
<dbReference type="Gene3D" id="3.30.70.1450">
    <property type="entry name" value="Regulator of K+ conductance, C-terminal domain"/>
    <property type="match status" value="1"/>
</dbReference>
<protein>
    <submittedName>
        <fullName evidence="5">Potassium channel protein</fullName>
    </submittedName>
</protein>
<sequence length="347" mass="39221">MKATLTRQLNQLFIAISVLLLSLLVGIIGFMQLEAYTFWDAFYMTVITISTVGMNELNRVGPEGRIFISIYIIFNFSVFAYFASVVTKYIFEGELRSVFQTYITNRGAYKMKDHTIVCGFGKNGSKTCEQLLRNQVPFTIIERDIEKVYLKYGEVSNVFYIEGDATSDEVLIEAGIQRAKTIITALPKDADNVFVTLTARELNPDIQIVARATEETAVNKLFRAGAHHVVQPDAIGGLHMANLVTRPEVVEFLEMLNGVDKTRLRLEELRFNELKQELRNKSLRELDIRSRTGVNVVGIKHSRDGFIINPKADTMFTEGDVLIVLGREDQINKFIHYCGKDISPSGE</sequence>
<evidence type="ECO:0000313" key="5">
    <source>
        <dbReference type="EMBL" id="MEN7549537.1"/>
    </source>
</evidence>
<dbReference type="EMBL" id="JBDKWZ010000009">
    <property type="protein sequence ID" value="MEN7549537.1"/>
    <property type="molecule type" value="Genomic_DNA"/>
</dbReference>
<feature type="transmembrane region" description="Helical" evidence="2">
    <location>
        <begin position="66"/>
        <end position="91"/>
    </location>
</feature>
<dbReference type="PANTHER" id="PTHR43833">
    <property type="entry name" value="POTASSIUM CHANNEL PROTEIN 2-RELATED-RELATED"/>
    <property type="match status" value="1"/>
</dbReference>
<dbReference type="Gene3D" id="1.10.287.70">
    <property type="match status" value="1"/>
</dbReference>
<keyword evidence="5" id="KW-0813">Transport</keyword>
<dbReference type="Pfam" id="PF02080">
    <property type="entry name" value="TrkA_C"/>
    <property type="match status" value="1"/>
</dbReference>
<feature type="transmembrane region" description="Helical" evidence="2">
    <location>
        <begin position="36"/>
        <end position="54"/>
    </location>
</feature>
<dbReference type="Proteomes" id="UP001403385">
    <property type="component" value="Unassembled WGS sequence"/>
</dbReference>
<dbReference type="GO" id="GO:0005886">
    <property type="term" value="C:plasma membrane"/>
    <property type="evidence" value="ECO:0007669"/>
    <property type="project" value="UniProtKB-SubCell"/>
</dbReference>
<dbReference type="PANTHER" id="PTHR43833:SF9">
    <property type="entry name" value="POTASSIUM CHANNEL PROTEIN YUGO-RELATED"/>
    <property type="match status" value="1"/>
</dbReference>
<evidence type="ECO:0000256" key="1">
    <source>
        <dbReference type="ARBA" id="ARBA00004651"/>
    </source>
</evidence>
<keyword evidence="2" id="KW-0812">Transmembrane</keyword>
<comment type="subcellular location">
    <subcellularLocation>
        <location evidence="1">Cell membrane</location>
        <topology evidence="1">Multi-pass membrane protein</topology>
    </subcellularLocation>
</comment>
<dbReference type="InterPro" id="IPR003148">
    <property type="entry name" value="RCK_N"/>
</dbReference>